<organism evidence="2 3">
    <name type="scientific">Discostella pseudostelligera</name>
    <dbReference type="NCBI Taxonomy" id="259834"/>
    <lineage>
        <taxon>Eukaryota</taxon>
        <taxon>Sar</taxon>
        <taxon>Stramenopiles</taxon>
        <taxon>Ochrophyta</taxon>
        <taxon>Bacillariophyta</taxon>
        <taxon>Coscinodiscophyceae</taxon>
        <taxon>Thalassiosirophycidae</taxon>
        <taxon>Stephanodiscales</taxon>
        <taxon>Stephanodiscaceae</taxon>
        <taxon>Discostella</taxon>
    </lineage>
</organism>
<dbReference type="InterPro" id="IPR051240">
    <property type="entry name" value="Mito_RNA-Proc/Resp"/>
</dbReference>
<dbReference type="Gene3D" id="1.25.40.10">
    <property type="entry name" value="Tetratricopeptide repeat domain"/>
    <property type="match status" value="3"/>
</dbReference>
<sequence length="1093" mass="121610">MTTMNKTVVLWRVRAHQHLAREIVRQCSSASSSSTAVVHRDVHCCLRRRSSMLISPFSSCLHAARPLFSSVTSTWSIKLMSIQHQRRYLRCTQSIQERGSLTANYSILNYDYSSTNYTPNYDDDDDIEVETPDSLHSRIHYILKKIPIGHMNDDDLADARAFLSIVSKWHNEKGAMLAEALLERLHKEKYHGRQNNLQVVIDSEMYNICMDAWNKSNAVGEKIVHRVESIMTRMEERYFNGHHVNDTSSETTTRQKHQHFDTVPRPDRFGYNCLINAYSKWDGDSSEKVEAILIKMNAFAKAAASSSNAIEREYEERIQPDAITYNSAMNYYASRMNNRGAAQNAEDLLLHMSELSKQGHVSNTNSIQVNTITFNIVLKAWSNSGGGIHGAQRAEAVLRMMMKLHGQGHENIKPDAYSFSTVINSYSNVHPDDVSIAVEKVMDLLDILEGSFIPTSDAININSCYNAAANVIVKNGVEDAVLRVEGLMNRMKNLDAAPDSNMLTSLCLAHVSEGSDKSIQLGIDLLVEMMNDPESNFEPNSIPFNALLASVLKSESADKLKYAEELMAAMEGVGGNVRPDSTSYNMIISALSRSTCDNFEEKAVEYMRKMLKSYRDGYEKAKPDSFVFNCIISMLARSKHGWADNVMYRTLKAMESQQARGNISVVPDSITYNMVIGKLAKKKTVDNAKKVMTLLKHMEDNSQANGAIAPDIITYTNALQIQNKLNPRMAADMASSYLERTMRSSGNVQIDKLGFRTLLLALSGSYKFEHAVLAQKAWEWMEKSDRGRCNVLNPRLCNVVMIAYSKTNDSKAAEAAYSFLMERIDRWNNGDKTVIFPTVKGLGAALVSLGKQKRIGNALQLLEQVRILSEDGVPGIKPDAGCYVNILTPLAQNHASNSADQALSIVKRMKEDMGTVPTAALNLAIDVCSKTVGSQIDKRKALEAAFLIFQFCRESSSCDAVTYGLVIRACINLTEDEDTRTKLVEPVFKLCTKSGMVGNMVPEQAMAAVESGDIIWKTGRAPIIPGKTPSSDKGDVKGTKKDPSFLRSVADCKSKCENSYDSDGLARSATECLQACQDICCTTYEQCTFTIVR</sequence>
<accession>A0ABD3MAD4</accession>
<dbReference type="Proteomes" id="UP001530293">
    <property type="component" value="Unassembled WGS sequence"/>
</dbReference>
<gene>
    <name evidence="2" type="ORF">ACHAWU_009538</name>
</gene>
<dbReference type="PANTHER" id="PTHR47933">
    <property type="entry name" value="PENTATRICOPEPTIDE REPEAT-CONTAINING PROTEIN 1, MITOCHONDRIAL"/>
    <property type="match status" value="1"/>
</dbReference>
<keyword evidence="1" id="KW-0677">Repeat</keyword>
<comment type="caution">
    <text evidence="2">The sequence shown here is derived from an EMBL/GenBank/DDBJ whole genome shotgun (WGS) entry which is preliminary data.</text>
</comment>
<dbReference type="AlphaFoldDB" id="A0ABD3MAD4"/>
<evidence type="ECO:0000313" key="2">
    <source>
        <dbReference type="EMBL" id="KAL3760577.1"/>
    </source>
</evidence>
<keyword evidence="3" id="KW-1185">Reference proteome</keyword>
<protein>
    <recommendedName>
        <fullName evidence="4">Pentacotripeptide-repeat region of PRORP domain-containing protein</fullName>
    </recommendedName>
</protein>
<name>A0ABD3MAD4_9STRA</name>
<dbReference type="InterPro" id="IPR011990">
    <property type="entry name" value="TPR-like_helical_dom_sf"/>
</dbReference>
<evidence type="ECO:0008006" key="4">
    <source>
        <dbReference type="Google" id="ProtNLM"/>
    </source>
</evidence>
<proteinExistence type="predicted"/>
<evidence type="ECO:0000313" key="3">
    <source>
        <dbReference type="Proteomes" id="UP001530293"/>
    </source>
</evidence>
<evidence type="ECO:0000256" key="1">
    <source>
        <dbReference type="ARBA" id="ARBA00022737"/>
    </source>
</evidence>
<dbReference type="EMBL" id="JALLBG020000181">
    <property type="protein sequence ID" value="KAL3760577.1"/>
    <property type="molecule type" value="Genomic_DNA"/>
</dbReference>
<reference evidence="2 3" key="1">
    <citation type="submission" date="2024-10" db="EMBL/GenBank/DDBJ databases">
        <title>Updated reference genomes for cyclostephanoid diatoms.</title>
        <authorList>
            <person name="Roberts W.R."/>
            <person name="Alverson A.J."/>
        </authorList>
    </citation>
    <scope>NUCLEOTIDE SEQUENCE [LARGE SCALE GENOMIC DNA]</scope>
    <source>
        <strain evidence="2 3">AJA232-27</strain>
    </source>
</reference>